<dbReference type="GO" id="GO:0016989">
    <property type="term" value="F:sigma factor antagonist activity"/>
    <property type="evidence" value="ECO:0007669"/>
    <property type="project" value="TreeGrafter"/>
</dbReference>
<evidence type="ECO:0000313" key="4">
    <source>
        <dbReference type="EMBL" id="MPM21026.1"/>
    </source>
</evidence>
<dbReference type="InterPro" id="IPR006860">
    <property type="entry name" value="FecR"/>
</dbReference>
<dbReference type="PIRSF" id="PIRSF018266">
    <property type="entry name" value="FecR"/>
    <property type="match status" value="1"/>
</dbReference>
<evidence type="ECO:0000256" key="1">
    <source>
        <dbReference type="SAM" id="Phobius"/>
    </source>
</evidence>
<keyword evidence="1" id="KW-0472">Membrane</keyword>
<evidence type="ECO:0000259" key="3">
    <source>
        <dbReference type="Pfam" id="PF16344"/>
    </source>
</evidence>
<dbReference type="AlphaFoldDB" id="A0A644XXP1"/>
<sequence>MEEQLQHIKLLVFRYFEGKTSPEDAEVLFSFLKEGDSNPSLFRKWEDEWLSSLEFQPELNERWKKIKLANRNSEFIKKSVPVVRPYRNYIYAAASIVLLIIGSIVALISIHNRQQEQYFTLETPLGQKSKITMPDGSLVWLNSGSSLTYSNKYGKGNREVKLSGEAYFEVKKDLKKFIVQINGYSIIVKGTRFNVSAYSDDQLLTTTLLEGRVEFNYMQGSLEMAPNETMELNLKTNSITRKKNRQSINAWTRNRLEYGNIELEELLKKLSREYARTILLESDSLKKQSFSISINTNKDLTDVLNAIAEIIPIKAINQNDTIKLKPI</sequence>
<dbReference type="InterPro" id="IPR012373">
    <property type="entry name" value="Ferrdict_sens_TM"/>
</dbReference>
<keyword evidence="1" id="KW-1133">Transmembrane helix</keyword>
<feature type="transmembrane region" description="Helical" evidence="1">
    <location>
        <begin position="89"/>
        <end position="110"/>
    </location>
</feature>
<dbReference type="InterPro" id="IPR032508">
    <property type="entry name" value="FecR_C"/>
</dbReference>
<accession>A0A644XXP1</accession>
<dbReference type="Gene3D" id="2.60.120.1440">
    <property type="match status" value="1"/>
</dbReference>
<dbReference type="Gene3D" id="3.55.50.30">
    <property type="match status" value="1"/>
</dbReference>
<keyword evidence="1" id="KW-0812">Transmembrane</keyword>
<comment type="caution">
    <text evidence="4">The sequence shown here is derived from an EMBL/GenBank/DDBJ whole genome shotgun (WGS) entry which is preliminary data.</text>
</comment>
<dbReference type="PANTHER" id="PTHR30273">
    <property type="entry name" value="PERIPLASMIC SIGNAL SENSOR AND SIGMA FACTOR ACTIVATOR FECR-RELATED"/>
    <property type="match status" value="1"/>
</dbReference>
<name>A0A644XXP1_9ZZZZ</name>
<dbReference type="Pfam" id="PF16344">
    <property type="entry name" value="FecR_C"/>
    <property type="match status" value="1"/>
</dbReference>
<evidence type="ECO:0008006" key="5">
    <source>
        <dbReference type="Google" id="ProtNLM"/>
    </source>
</evidence>
<dbReference type="Pfam" id="PF04773">
    <property type="entry name" value="FecR"/>
    <property type="match status" value="1"/>
</dbReference>
<evidence type="ECO:0000259" key="2">
    <source>
        <dbReference type="Pfam" id="PF04773"/>
    </source>
</evidence>
<dbReference type="PANTHER" id="PTHR30273:SF2">
    <property type="entry name" value="PROTEIN FECR"/>
    <property type="match status" value="1"/>
</dbReference>
<feature type="domain" description="Protein FecR C-terminal" evidence="3">
    <location>
        <begin position="258"/>
        <end position="322"/>
    </location>
</feature>
<feature type="domain" description="FecR protein" evidence="2">
    <location>
        <begin position="120"/>
        <end position="214"/>
    </location>
</feature>
<proteinExistence type="predicted"/>
<protein>
    <recommendedName>
        <fullName evidence="5">FecR protein domain-containing protein</fullName>
    </recommendedName>
</protein>
<organism evidence="4">
    <name type="scientific">bioreactor metagenome</name>
    <dbReference type="NCBI Taxonomy" id="1076179"/>
    <lineage>
        <taxon>unclassified sequences</taxon>
        <taxon>metagenomes</taxon>
        <taxon>ecological metagenomes</taxon>
    </lineage>
</organism>
<reference evidence="4" key="1">
    <citation type="submission" date="2019-08" db="EMBL/GenBank/DDBJ databases">
        <authorList>
            <person name="Kucharzyk K."/>
            <person name="Murdoch R.W."/>
            <person name="Higgins S."/>
            <person name="Loffler F."/>
        </authorList>
    </citation>
    <scope>NUCLEOTIDE SEQUENCE</scope>
</reference>
<gene>
    <name evidence="4" type="ORF">SDC9_67465</name>
</gene>
<dbReference type="EMBL" id="VSSQ01003506">
    <property type="protein sequence ID" value="MPM21026.1"/>
    <property type="molecule type" value="Genomic_DNA"/>
</dbReference>